<dbReference type="EMBL" id="CP017834">
    <property type="protein sequence ID" value="APJ04561.1"/>
    <property type="molecule type" value="Genomic_DNA"/>
</dbReference>
<dbReference type="PANTHER" id="PTHR42966">
    <property type="entry name" value="N-ACETYLNEURAMINATE SYNTHASE"/>
    <property type="match status" value="1"/>
</dbReference>
<dbReference type="Pfam" id="PF03102">
    <property type="entry name" value="NeuB"/>
    <property type="match status" value="1"/>
</dbReference>
<organism evidence="2 3">
    <name type="scientific">Silvanigrella aquatica</name>
    <dbReference type="NCBI Taxonomy" id="1915309"/>
    <lineage>
        <taxon>Bacteria</taxon>
        <taxon>Pseudomonadati</taxon>
        <taxon>Bdellovibrionota</taxon>
        <taxon>Oligoflexia</taxon>
        <taxon>Silvanigrellales</taxon>
        <taxon>Silvanigrellaceae</taxon>
        <taxon>Silvanigrella</taxon>
    </lineage>
</organism>
<dbReference type="InterPro" id="IPR013132">
    <property type="entry name" value="PseI/NeuA/B-like_N"/>
</dbReference>
<dbReference type="InterPro" id="IPR006190">
    <property type="entry name" value="SAF_AFP_Neu5Ac"/>
</dbReference>
<dbReference type="GO" id="GO:0016051">
    <property type="term" value="P:carbohydrate biosynthetic process"/>
    <property type="evidence" value="ECO:0007669"/>
    <property type="project" value="InterPro"/>
</dbReference>
<dbReference type="Proteomes" id="UP000184731">
    <property type="component" value="Chromosome"/>
</dbReference>
<sequence length="359" mass="39898">MNNDKVTIIAEAGVNHNGSIEQAFKLIDVAAEAGADIVKFQTFSADNLVIKSAKKAEYQIKNIGNSETQYEMLKKLELTYDQFYLLKQHCINKNIEFLSTPFDESSLHFLVRDLNINYIKVPSGEITNYPFLLKMSKMGLPLIVSSGMTSLGEIETALAVIAFGLLGKSDRPSLDNFMDAFYSEEGQSILNKKVTLLHCTSEYPVPFNEVNLNSMKTLKASFSLNIGLSDHSEGISVPIAATALGATIIEKHFTLDKNLPGPDHKASLDPVELKEMVKSIREVEKSLGHGRKIPSQSELKNRKIVRKVLVASKEITKGDFFSEHNVCMKRAGFGMSSMNYWDLIGSSAQKDFCEDEIIQ</sequence>
<dbReference type="PANTHER" id="PTHR42966:SF1">
    <property type="entry name" value="SIALIC ACID SYNTHASE"/>
    <property type="match status" value="1"/>
</dbReference>
<reference evidence="2 3" key="1">
    <citation type="submission" date="2016-10" db="EMBL/GenBank/DDBJ databases">
        <title>Silvanigrella aquatica sp. nov., isolated from a freshwater lake located in the Black Forest, Germany, description of Silvanigrellaceae fam. nov., Silvanigrellales ord. nov., reclassification of the order Bdellovibrionales in the class Oligoflexia, reclassification of the families Bacteriovoracaceae and Halobacteriovoraceae in the new order Bacteriovoracales ord. nov., and reclassification of the family Pseudobacteriovoracaceae in the order Oligoflexiales.</title>
        <authorList>
            <person name="Hahn M.W."/>
            <person name="Schmidt J."/>
            <person name="Koll U."/>
            <person name="Rohde M."/>
            <person name="Verbag S."/>
            <person name="Pitt A."/>
            <person name="Nakai R."/>
            <person name="Naganuma T."/>
            <person name="Lang E."/>
        </authorList>
    </citation>
    <scope>NUCLEOTIDE SEQUENCE [LARGE SCALE GENOMIC DNA]</scope>
    <source>
        <strain evidence="2 3">MWH-Nonnen-W8red</strain>
    </source>
</reference>
<gene>
    <name evidence="2" type="ORF">AXG55_11855</name>
</gene>
<proteinExistence type="predicted"/>
<dbReference type="KEGG" id="saqi:AXG55_11855"/>
<feature type="domain" description="AFP-like" evidence="1">
    <location>
        <begin position="308"/>
        <end position="359"/>
    </location>
</feature>
<dbReference type="OrthoDB" id="9814210at2"/>
<dbReference type="RefSeq" id="WP_148698309.1">
    <property type="nucleotide sequence ID" value="NZ_CP017834.1"/>
</dbReference>
<dbReference type="InterPro" id="IPR013785">
    <property type="entry name" value="Aldolase_TIM"/>
</dbReference>
<dbReference type="CDD" id="cd11615">
    <property type="entry name" value="SAF_NeuB_like"/>
    <property type="match status" value="1"/>
</dbReference>
<dbReference type="NCBIfam" id="TIGR03569">
    <property type="entry name" value="NeuB_NnaB"/>
    <property type="match status" value="1"/>
</dbReference>
<dbReference type="SUPFAM" id="SSF51269">
    <property type="entry name" value="AFP III-like domain"/>
    <property type="match status" value="1"/>
</dbReference>
<dbReference type="InterPro" id="IPR051690">
    <property type="entry name" value="PseI-like"/>
</dbReference>
<dbReference type="PROSITE" id="PS50844">
    <property type="entry name" value="AFP_LIKE"/>
    <property type="match status" value="1"/>
</dbReference>
<evidence type="ECO:0000313" key="2">
    <source>
        <dbReference type="EMBL" id="APJ04561.1"/>
    </source>
</evidence>
<dbReference type="Gene3D" id="3.90.1210.10">
    <property type="entry name" value="Antifreeze-like/N-acetylneuraminic acid synthase C-terminal domain"/>
    <property type="match status" value="1"/>
</dbReference>
<accession>A0A1L4D2Z2</accession>
<dbReference type="GO" id="GO:0047444">
    <property type="term" value="F:N-acylneuraminate-9-phosphate synthase activity"/>
    <property type="evidence" value="ECO:0007669"/>
    <property type="project" value="TreeGrafter"/>
</dbReference>
<dbReference type="InterPro" id="IPR057736">
    <property type="entry name" value="SAF_PseI/NeuA/NeuB"/>
</dbReference>
<dbReference type="InterPro" id="IPR036732">
    <property type="entry name" value="AFP_Neu5c_C_sf"/>
</dbReference>
<protein>
    <submittedName>
        <fullName evidence="2">N-acetylneuraminate synthase</fullName>
    </submittedName>
</protein>
<evidence type="ECO:0000313" key="3">
    <source>
        <dbReference type="Proteomes" id="UP000184731"/>
    </source>
</evidence>
<dbReference type="AlphaFoldDB" id="A0A1L4D2Z2"/>
<keyword evidence="3" id="KW-1185">Reference proteome</keyword>
<dbReference type="Gene3D" id="3.20.20.70">
    <property type="entry name" value="Aldolase class I"/>
    <property type="match status" value="1"/>
</dbReference>
<dbReference type="InterPro" id="IPR020007">
    <property type="entry name" value="NeuB/NeuA"/>
</dbReference>
<evidence type="ECO:0000259" key="1">
    <source>
        <dbReference type="PROSITE" id="PS50844"/>
    </source>
</evidence>
<name>A0A1L4D2Z2_9BACT</name>
<dbReference type="STRING" id="1915309.AXG55_11855"/>
<dbReference type="SUPFAM" id="SSF51569">
    <property type="entry name" value="Aldolase"/>
    <property type="match status" value="1"/>
</dbReference>